<dbReference type="InterPro" id="IPR013783">
    <property type="entry name" value="Ig-like_fold"/>
</dbReference>
<feature type="domain" description="Fibronectin type-III" evidence="21">
    <location>
        <begin position="944"/>
        <end position="1041"/>
    </location>
</feature>
<feature type="domain" description="Ig-like" evidence="20">
    <location>
        <begin position="46"/>
        <end position="134"/>
    </location>
</feature>
<dbReference type="Pfam" id="PF00041">
    <property type="entry name" value="fn3"/>
    <property type="match status" value="4"/>
</dbReference>
<keyword evidence="12" id="KW-0393">Immunoglobulin domain</keyword>
<dbReference type="GO" id="GO:0005886">
    <property type="term" value="C:plasma membrane"/>
    <property type="evidence" value="ECO:0007669"/>
    <property type="project" value="UniProtKB-SubCell"/>
</dbReference>
<feature type="domain" description="Ig-like" evidence="20">
    <location>
        <begin position="361"/>
        <end position="448"/>
    </location>
</feature>
<dbReference type="CDD" id="cd05868">
    <property type="entry name" value="Ig4_NrCAM"/>
    <property type="match status" value="1"/>
</dbReference>
<dbReference type="Gene3D" id="2.60.40.10">
    <property type="entry name" value="Immunoglobulins"/>
    <property type="match status" value="10"/>
</dbReference>
<dbReference type="FunFam" id="2.60.40.10:FF:000114">
    <property type="entry name" value="Neuronal cell adhesion molecule"/>
    <property type="match status" value="1"/>
</dbReference>
<keyword evidence="8 18" id="KW-1133">Transmembrane helix</keyword>
<dbReference type="Pfam" id="PF07679">
    <property type="entry name" value="I-set"/>
    <property type="match status" value="2"/>
</dbReference>
<dbReference type="FunFam" id="2.60.40.10:FF:000238">
    <property type="entry name" value="Neuronal cell adhesion molecule"/>
    <property type="match status" value="1"/>
</dbReference>
<dbReference type="InterPro" id="IPR003006">
    <property type="entry name" value="Ig/MHC_CS"/>
</dbReference>
<dbReference type="PANTHER" id="PTHR12231">
    <property type="entry name" value="CTX-RELATED TYPE I TRANSMEMBRANE PROTEIN"/>
    <property type="match status" value="1"/>
</dbReference>
<dbReference type="InterPro" id="IPR051170">
    <property type="entry name" value="Neural/epithelial_adhesion"/>
</dbReference>
<keyword evidence="10" id="KW-1015">Disulfide bond</keyword>
<feature type="domain" description="Ig-like" evidence="20">
    <location>
        <begin position="141"/>
        <end position="235"/>
    </location>
</feature>
<dbReference type="CTD" id="4897"/>
<dbReference type="SUPFAM" id="SSF48726">
    <property type="entry name" value="Immunoglobulin"/>
    <property type="match status" value="6"/>
</dbReference>
<evidence type="ECO:0000259" key="21">
    <source>
        <dbReference type="PROSITE" id="PS50853"/>
    </source>
</evidence>
<dbReference type="SMART" id="SM00409">
    <property type="entry name" value="IG"/>
    <property type="match status" value="6"/>
</dbReference>
<evidence type="ECO:0000256" key="14">
    <source>
        <dbReference type="ARBA" id="ARBA00068417"/>
    </source>
</evidence>
<dbReference type="GeneID" id="101671868"/>
<evidence type="ECO:0000256" key="19">
    <source>
        <dbReference type="SAM" id="SignalP"/>
    </source>
</evidence>
<dbReference type="InterPro" id="IPR007110">
    <property type="entry name" value="Ig-like_dom"/>
</dbReference>
<feature type="domain" description="Fibronectin type-III" evidence="21">
    <location>
        <begin position="639"/>
        <end position="734"/>
    </location>
</feature>
<dbReference type="FunFam" id="2.60.40.10:FF:000005">
    <property type="entry name" value="Neuronal cell adhesion molecule"/>
    <property type="match status" value="1"/>
</dbReference>
<dbReference type="Pfam" id="PF13882">
    <property type="entry name" value="Bravo_FIGEY"/>
    <property type="match status" value="1"/>
</dbReference>
<evidence type="ECO:0000256" key="15">
    <source>
        <dbReference type="ARBA" id="ARBA00080256"/>
    </source>
</evidence>
<keyword evidence="7" id="KW-0130">Cell adhesion</keyword>
<evidence type="ECO:0000256" key="16">
    <source>
        <dbReference type="ARBA" id="ARBA00081738"/>
    </source>
</evidence>
<feature type="domain" description="Ig-like" evidence="20">
    <location>
        <begin position="454"/>
        <end position="541"/>
    </location>
</feature>
<dbReference type="SUPFAM" id="SSF49265">
    <property type="entry name" value="Fibronectin type III"/>
    <property type="match status" value="2"/>
</dbReference>
<dbReference type="FunFam" id="2.60.40.10:FF:000347">
    <property type="entry name" value="Neuronal cell adhesion molecule"/>
    <property type="match status" value="1"/>
</dbReference>
<evidence type="ECO:0000256" key="2">
    <source>
        <dbReference type="ARBA" id="ARBA00008588"/>
    </source>
</evidence>
<keyword evidence="3" id="KW-1003">Cell membrane</keyword>
<dbReference type="FunFam" id="2.60.40.10:FF:000332">
    <property type="entry name" value="neuronal cell adhesion molecule isoform X2"/>
    <property type="match status" value="1"/>
</dbReference>
<dbReference type="CDD" id="cd00063">
    <property type="entry name" value="FN3"/>
    <property type="match status" value="4"/>
</dbReference>
<dbReference type="Proteomes" id="UP000000715">
    <property type="component" value="Unplaced"/>
</dbReference>
<evidence type="ECO:0000259" key="20">
    <source>
        <dbReference type="PROSITE" id="PS50835"/>
    </source>
</evidence>
<dbReference type="FunFam" id="2.60.40.10:FF:000363">
    <property type="entry name" value="neurofascin isoform X1"/>
    <property type="match status" value="1"/>
</dbReference>
<dbReference type="OrthoDB" id="6244967at2759"/>
<dbReference type="GO" id="GO:0007155">
    <property type="term" value="P:cell adhesion"/>
    <property type="evidence" value="ECO:0007669"/>
    <property type="project" value="UniProtKB-KW"/>
</dbReference>
<evidence type="ECO:0000256" key="18">
    <source>
        <dbReference type="SAM" id="Phobius"/>
    </source>
</evidence>
<keyword evidence="5 19" id="KW-0732">Signal</keyword>
<feature type="domain" description="Ig-like" evidence="20">
    <location>
        <begin position="267"/>
        <end position="356"/>
    </location>
</feature>
<dbReference type="InterPro" id="IPR026966">
    <property type="entry name" value="Neurofascin/L1/NrCAM_C"/>
</dbReference>
<dbReference type="SMART" id="SM00060">
    <property type="entry name" value="FN3"/>
    <property type="match status" value="4"/>
</dbReference>
<feature type="compositionally biased region" description="Basic and acidic residues" evidence="17">
    <location>
        <begin position="1145"/>
        <end position="1154"/>
    </location>
</feature>
<dbReference type="AlphaFoldDB" id="A0A8U0NUY1"/>
<dbReference type="InterPro" id="IPR003598">
    <property type="entry name" value="Ig_sub2"/>
</dbReference>
<feature type="compositionally biased region" description="Basic and acidic residues" evidence="17">
    <location>
        <begin position="1099"/>
        <end position="1119"/>
    </location>
</feature>
<dbReference type="FunFam" id="2.60.40.10:FF:000078">
    <property type="entry name" value="Neuronal cell adhesion molecule"/>
    <property type="match status" value="1"/>
</dbReference>
<comment type="similarity">
    <text evidence="2">Belongs to the immunoglobulin superfamily. L1/neurofascin/NgCAM family.</text>
</comment>
<dbReference type="SMART" id="SM00408">
    <property type="entry name" value="IGc2"/>
    <property type="match status" value="6"/>
</dbReference>
<evidence type="ECO:0000256" key="4">
    <source>
        <dbReference type="ARBA" id="ARBA00022692"/>
    </source>
</evidence>
<feature type="region of interest" description="Disordered" evidence="17">
    <location>
        <begin position="1099"/>
        <end position="1208"/>
    </location>
</feature>
<feature type="domain" description="Fibronectin type-III" evidence="21">
    <location>
        <begin position="736"/>
        <end position="833"/>
    </location>
</feature>
<dbReference type="PANTHER" id="PTHR12231:SF257">
    <property type="entry name" value="NEURAL CELL ADHESION MOLECULE L1-LIKE PROTEIN"/>
    <property type="match status" value="1"/>
</dbReference>
<protein>
    <recommendedName>
        <fullName evidence="14">Neuronal cell adhesion molecule</fullName>
    </recommendedName>
    <alternativeName>
        <fullName evidence="16">Neuronal surface protein Bravo</fullName>
    </alternativeName>
    <alternativeName>
        <fullName evidence="15">NgCAM-related cell adhesion molecule</fullName>
    </alternativeName>
</protein>
<dbReference type="RefSeq" id="XP_012915506.1">
    <property type="nucleotide sequence ID" value="XM_013060052.2"/>
</dbReference>
<evidence type="ECO:0000313" key="23">
    <source>
        <dbReference type="RefSeq" id="XP_012915506.1"/>
    </source>
</evidence>
<evidence type="ECO:0000256" key="12">
    <source>
        <dbReference type="ARBA" id="ARBA00023319"/>
    </source>
</evidence>
<feature type="chain" id="PRO_5035869651" description="Neuronal cell adhesion molecule" evidence="19">
    <location>
        <begin position="30"/>
        <end position="1208"/>
    </location>
</feature>
<dbReference type="InterPro" id="IPR036179">
    <property type="entry name" value="Ig-like_dom_sf"/>
</dbReference>
<keyword evidence="11" id="KW-0325">Glycoprotein</keyword>
<name>A0A8U0NUY1_MUSPF</name>
<feature type="transmembrane region" description="Helical" evidence="18">
    <location>
        <begin position="1069"/>
        <end position="1090"/>
    </location>
</feature>
<sequence>MQLEIMPRKKRLPAGRAPLLLLLCQLVRALDVPLDSKLLEDLVQPPTITQQSPKDYIIDPRENIVIQCEAKGKPPPSFSWTRNGTHFDIEKDPLVTMKPGSGTLTINIMSEGKAETYEGVYQCTARNERGAAISNNIVVRPSRSPLWTKEKLEPITLRNGQSLILPCRPPLGLPPPIIFWMDNSFQRLPQSERVSQGLNGDLYFSNVLPEDTREDYICYARFNHTQTIQQKQPISVKVISVDELNDTIAANLNDSEFYSAKSNRERPPTFLTPEGNASHKEELRGNVLSLECIAEGLPTPIIYWIKEDGTLPINRTFYKNFKKTLQIIQVSEADSGNYQCIAKNPLGAIYHTISVTVKAAPYWIMAPQNLVLSPGEDGRLICRANGNPKPRISWLSNGVPIEIAPDDPSRNIDGDTIIFSNVQERSSAVYQCNASNEYGYLLANAFVNVLAEPPRILTSANTLYQVITDRPALLDCAFFGSPLPTVEWFKGAKGSALREDIYVLHENGTLEIPVAQKDSTGTYTCVARNKLGMAKNEVHLEIKDATRIIKQPEYAVVQRGGTVSFECKVKHDHTLIPTITWLKDSGELPNDGRFTVDKDHLVVADVWDNDGGTYTCVANTTLDNVSASAVLSVVDVPNPPFDLELTDQLDKSVQLSWTPGNDNNSPITKFIIEYEDAMHEAGLWHHQTEVSGMQTTAQLKLSPYVNYSFRVMAVNSLGRSLPSEASEQYLTKAAEPDTNPTAVEGLGSEPDNLVITWKPLNGFESNGPGLQYKVSWRQKDGDDEWTSVVVANVSKYIVSGTPTFVPYLIKVQALNDVGFAPEPAVVMGHSGEDLPMVAPGNVRVNVVNSTLAEVHWDPVPLKSIRGHLQGYRIYYWKAQSSSKRNRRHLEKKILTFQGSKTHGMLPGLEPFSHYTLNVRVVNGKGEGPASPDRVFTTPEGVPSAPSSLKIVNPTLDSLTLEWDPPSRPNGILTEYTLKYQPINSTHELGPLVDLKIPANKTRWTLKNLNFSTRYKFYFYAQTAAGSGSQITEEAVTNVDEGKMAGIPPPDVGAGKAMASRQVDIATQGWFIGLMCAVALLILILLIVCFIRRNKGGKYPVKEKEDAHADPEIQPMKEDDGTFGEYRSLESDAEDHKPLKKGSRTPSDRTVKKEDSDDSLVDYGEGVNGQFNEDGSFIGQYSGKKEKEPAEGNESSEAPSPVNAMNSFV</sequence>
<dbReference type="InterPro" id="IPR003961">
    <property type="entry name" value="FN3_dom"/>
</dbReference>
<dbReference type="InterPro" id="IPR036116">
    <property type="entry name" value="FN3_sf"/>
</dbReference>
<dbReference type="FunFam" id="2.60.40.10:FF:000057">
    <property type="entry name" value="neural cell adhesion molecule L1"/>
    <property type="match status" value="1"/>
</dbReference>
<evidence type="ECO:0000256" key="11">
    <source>
        <dbReference type="ARBA" id="ARBA00023180"/>
    </source>
</evidence>
<dbReference type="PROSITE" id="PS00290">
    <property type="entry name" value="IG_MHC"/>
    <property type="match status" value="1"/>
</dbReference>
<feature type="signal peptide" evidence="19">
    <location>
        <begin position="1"/>
        <end position="29"/>
    </location>
</feature>
<feature type="compositionally biased region" description="Basic and acidic residues" evidence="17">
    <location>
        <begin position="1126"/>
        <end position="1136"/>
    </location>
</feature>
<comment type="subcellular location">
    <subcellularLocation>
        <location evidence="1">Cell membrane</location>
        <topology evidence="1">Single-pass type I membrane protein</topology>
    </subcellularLocation>
</comment>
<keyword evidence="6" id="KW-0677">Repeat</keyword>
<dbReference type="InterPro" id="IPR013098">
    <property type="entry name" value="Ig_I-set"/>
</dbReference>
<evidence type="ECO:0000256" key="6">
    <source>
        <dbReference type="ARBA" id="ARBA00022737"/>
    </source>
</evidence>
<evidence type="ECO:0000256" key="13">
    <source>
        <dbReference type="ARBA" id="ARBA00056038"/>
    </source>
</evidence>
<feature type="domain" description="Ig-like" evidence="20">
    <location>
        <begin position="546"/>
        <end position="632"/>
    </location>
</feature>
<proteinExistence type="inferred from homology"/>
<gene>
    <name evidence="23" type="primary">NRCAM</name>
</gene>
<evidence type="ECO:0000256" key="8">
    <source>
        <dbReference type="ARBA" id="ARBA00022989"/>
    </source>
</evidence>
<dbReference type="PROSITE" id="PS50853">
    <property type="entry name" value="FN3"/>
    <property type="match status" value="4"/>
</dbReference>
<feature type="compositionally biased region" description="Polar residues" evidence="17">
    <location>
        <begin position="1192"/>
        <end position="1208"/>
    </location>
</feature>
<keyword evidence="22" id="KW-1185">Reference proteome</keyword>
<organism evidence="22 23">
    <name type="scientific">Mustela putorius furo</name>
    <name type="common">European domestic ferret</name>
    <name type="synonym">Mustela furo</name>
    <dbReference type="NCBI Taxonomy" id="9669"/>
    <lineage>
        <taxon>Eukaryota</taxon>
        <taxon>Metazoa</taxon>
        <taxon>Chordata</taxon>
        <taxon>Craniata</taxon>
        <taxon>Vertebrata</taxon>
        <taxon>Euteleostomi</taxon>
        <taxon>Mammalia</taxon>
        <taxon>Eutheria</taxon>
        <taxon>Laurasiatheria</taxon>
        <taxon>Carnivora</taxon>
        <taxon>Caniformia</taxon>
        <taxon>Musteloidea</taxon>
        <taxon>Mustelidae</taxon>
        <taxon>Mustelinae</taxon>
        <taxon>Mustela</taxon>
    </lineage>
</organism>
<evidence type="ECO:0000256" key="10">
    <source>
        <dbReference type="ARBA" id="ARBA00023157"/>
    </source>
</evidence>
<evidence type="ECO:0000256" key="3">
    <source>
        <dbReference type="ARBA" id="ARBA00022475"/>
    </source>
</evidence>
<feature type="domain" description="Fibronectin type-III" evidence="21">
    <location>
        <begin position="838"/>
        <end position="940"/>
    </location>
</feature>
<accession>A0A8U0NUY1</accession>
<comment type="function">
    <text evidence="13">Cell adhesion protein that is required for normal responses to cell-cell contacts in brain and in the peripheral nervous system. Plays a role in neurite outgrowth in response to contactin binding. Plays a role in mediating cell-cell contacts between Schwann cells and axons. Plays a role in the formation and maintenance of the nodes of Ranvier on myelinated axons. Nodes of Ranvier contain clustered sodium channels that are crucial for the saltatory propagation of action potentials along myelinated axons. During development, nodes of Ranvier are formed by the fusion of two heminodes. Required for normal clustering of sodium channels at heminodes; not required for the formation of mature nodes with normal sodium channel clusters. Required, together with GLDN, for maintaining NFASC and sodium channel clusters at mature nodes of Ranvier.</text>
</comment>
<evidence type="ECO:0000256" key="1">
    <source>
        <dbReference type="ARBA" id="ARBA00004251"/>
    </source>
</evidence>
<dbReference type="GO" id="GO:0030424">
    <property type="term" value="C:axon"/>
    <property type="evidence" value="ECO:0007669"/>
    <property type="project" value="UniProtKB-ARBA"/>
</dbReference>
<reference evidence="23" key="1">
    <citation type="submission" date="2025-08" db="UniProtKB">
        <authorList>
            <consortium name="RefSeq"/>
        </authorList>
    </citation>
    <scope>IDENTIFICATION</scope>
    <source>
        <tissue evidence="23">Brain</tissue>
    </source>
</reference>
<dbReference type="CDD" id="cd05874">
    <property type="entry name" value="IgI_NrCAM"/>
    <property type="match status" value="1"/>
</dbReference>
<evidence type="ECO:0000256" key="7">
    <source>
        <dbReference type="ARBA" id="ARBA00022889"/>
    </source>
</evidence>
<dbReference type="FunFam" id="2.60.40.10:FF:000100">
    <property type="entry name" value="Neuronal cell adhesion molecule a"/>
    <property type="match status" value="1"/>
</dbReference>
<dbReference type="PROSITE" id="PS50835">
    <property type="entry name" value="IG_LIKE"/>
    <property type="match status" value="6"/>
</dbReference>
<dbReference type="Pfam" id="PF13927">
    <property type="entry name" value="Ig_3"/>
    <property type="match status" value="3"/>
</dbReference>
<dbReference type="FunFam" id="2.60.40.10:FF:000038">
    <property type="entry name" value="Neuronal cell adhesion molecule"/>
    <property type="match status" value="1"/>
</dbReference>
<dbReference type="InterPro" id="IPR003599">
    <property type="entry name" value="Ig_sub"/>
</dbReference>
<keyword evidence="9 18" id="KW-0472">Membrane</keyword>
<evidence type="ECO:0000256" key="9">
    <source>
        <dbReference type="ARBA" id="ARBA00023136"/>
    </source>
</evidence>
<evidence type="ECO:0000313" key="22">
    <source>
        <dbReference type="Proteomes" id="UP000000715"/>
    </source>
</evidence>
<keyword evidence="4 18" id="KW-0812">Transmembrane</keyword>
<evidence type="ECO:0000256" key="5">
    <source>
        <dbReference type="ARBA" id="ARBA00022729"/>
    </source>
</evidence>
<evidence type="ECO:0000256" key="17">
    <source>
        <dbReference type="SAM" id="MobiDB-lite"/>
    </source>
</evidence>